<evidence type="ECO:0000259" key="6">
    <source>
        <dbReference type="Pfam" id="PF02910"/>
    </source>
</evidence>
<reference evidence="7" key="2">
    <citation type="submission" date="2022-01" db="EMBL/GenBank/DDBJ databases">
        <authorList>
            <person name="Yamashiro T."/>
            <person name="Shiraishi A."/>
            <person name="Satake H."/>
            <person name="Nakayama K."/>
        </authorList>
    </citation>
    <scope>NUCLEOTIDE SEQUENCE</scope>
</reference>
<dbReference type="InterPro" id="IPR015939">
    <property type="entry name" value="Fum_Rdtase/Succ_DH_flav-like_C"/>
</dbReference>
<dbReference type="Pfam" id="PF02910">
    <property type="entry name" value="Succ_DH_flav_C"/>
    <property type="match status" value="1"/>
</dbReference>
<dbReference type="SUPFAM" id="SSF46977">
    <property type="entry name" value="Succinate dehydrogenase/fumarate reductase flavoprotein C-terminal domain"/>
    <property type="match status" value="1"/>
</dbReference>
<dbReference type="InterPro" id="IPR003953">
    <property type="entry name" value="FAD-dep_OxRdtase_2_FAD-bd"/>
</dbReference>
<protein>
    <submittedName>
        <fullName evidence="7">L-aspartate oxidase, chloroplastic</fullName>
    </submittedName>
</protein>
<evidence type="ECO:0000256" key="2">
    <source>
        <dbReference type="ARBA" id="ARBA00022630"/>
    </source>
</evidence>
<sequence length="387" mass="42956">MATSIASGSANLQFRDTGSWQPSLFSRVISQNCCPKFPWSRGVSTSLQNKRYCYPIGETRRPFLTVITSCIRDDSTKYFDFAVIGSGVAGLRYALEVAKHGNVAIITKAEPHESNTNYAQGGVSAVLCPSDSVESHMQDTIIAGAYLCDEETVRVVCTEGPERIRELIAMGASFDHGEDGNLHLAREGGHSHHRIVHAADMTGREIERALLKAIEKDPNITVFKHHFAIDLLTSQDGSEMVCHGVDTMNTETLKVATGDGIAMAHRAQAVIQTWSKKSKISEIIKELQSIMWEYVGIVRSTTRLMAAEQRIGELELEWEAHLFQQGWEPTMVGLEACEMRNLFCCAKLVVSSALTRHESRGLHYTIDFPHVNEQSRLPTIIFTVFSP</sequence>
<comment type="cofactor">
    <cofactor evidence="1">
        <name>FAD</name>
        <dbReference type="ChEBI" id="CHEBI:57692"/>
    </cofactor>
</comment>
<accession>A0ABQ5DB83</accession>
<evidence type="ECO:0000313" key="7">
    <source>
        <dbReference type="EMBL" id="GJT34134.1"/>
    </source>
</evidence>
<dbReference type="Proteomes" id="UP001151760">
    <property type="component" value="Unassembled WGS sequence"/>
</dbReference>
<dbReference type="InterPro" id="IPR037099">
    <property type="entry name" value="Fum_R/Succ_DH_flav-like_C_sf"/>
</dbReference>
<evidence type="ECO:0000256" key="4">
    <source>
        <dbReference type="ARBA" id="ARBA00023002"/>
    </source>
</evidence>
<gene>
    <name evidence="7" type="ORF">Tco_0924553</name>
</gene>
<reference evidence="7" key="1">
    <citation type="journal article" date="2022" name="Int. J. Mol. Sci.">
        <title>Draft Genome of Tanacetum Coccineum: Genomic Comparison of Closely Related Tanacetum-Family Plants.</title>
        <authorList>
            <person name="Yamashiro T."/>
            <person name="Shiraishi A."/>
            <person name="Nakayama K."/>
            <person name="Satake H."/>
        </authorList>
    </citation>
    <scope>NUCLEOTIDE SEQUENCE</scope>
</reference>
<organism evidence="7 8">
    <name type="scientific">Tanacetum coccineum</name>
    <dbReference type="NCBI Taxonomy" id="301880"/>
    <lineage>
        <taxon>Eukaryota</taxon>
        <taxon>Viridiplantae</taxon>
        <taxon>Streptophyta</taxon>
        <taxon>Embryophyta</taxon>
        <taxon>Tracheophyta</taxon>
        <taxon>Spermatophyta</taxon>
        <taxon>Magnoliopsida</taxon>
        <taxon>eudicotyledons</taxon>
        <taxon>Gunneridae</taxon>
        <taxon>Pentapetalae</taxon>
        <taxon>asterids</taxon>
        <taxon>campanulids</taxon>
        <taxon>Asterales</taxon>
        <taxon>Asteraceae</taxon>
        <taxon>Asteroideae</taxon>
        <taxon>Anthemideae</taxon>
        <taxon>Anthemidinae</taxon>
        <taxon>Tanacetum</taxon>
    </lineage>
</organism>
<dbReference type="SUPFAM" id="SSF51905">
    <property type="entry name" value="FAD/NAD(P)-binding domain"/>
    <property type="match status" value="1"/>
</dbReference>
<comment type="caution">
    <text evidence="7">The sequence shown here is derived from an EMBL/GenBank/DDBJ whole genome shotgun (WGS) entry which is preliminary data.</text>
</comment>
<feature type="domain" description="FAD-dependent oxidoreductase 2 FAD-binding" evidence="5">
    <location>
        <begin position="80"/>
        <end position="256"/>
    </location>
</feature>
<keyword evidence="4" id="KW-0560">Oxidoreductase</keyword>
<dbReference type="Gene3D" id="1.20.58.100">
    <property type="entry name" value="Fumarate reductase/succinate dehydrogenase flavoprotein-like, C-terminal domain"/>
    <property type="match status" value="1"/>
</dbReference>
<keyword evidence="2" id="KW-0285">Flavoprotein</keyword>
<dbReference type="InterPro" id="IPR036188">
    <property type="entry name" value="FAD/NAD-bd_sf"/>
</dbReference>
<proteinExistence type="predicted"/>
<evidence type="ECO:0000259" key="5">
    <source>
        <dbReference type="Pfam" id="PF00890"/>
    </source>
</evidence>
<dbReference type="InterPro" id="IPR005288">
    <property type="entry name" value="NadB"/>
</dbReference>
<name>A0ABQ5DB83_9ASTR</name>
<feature type="domain" description="Fumarate reductase/succinate dehydrogenase flavoprotein-like C-terminal" evidence="6">
    <location>
        <begin position="285"/>
        <end position="373"/>
    </location>
</feature>
<evidence type="ECO:0000256" key="1">
    <source>
        <dbReference type="ARBA" id="ARBA00001974"/>
    </source>
</evidence>
<dbReference type="Gene3D" id="3.50.50.60">
    <property type="entry name" value="FAD/NAD(P)-binding domain"/>
    <property type="match status" value="1"/>
</dbReference>
<evidence type="ECO:0000313" key="8">
    <source>
        <dbReference type="Proteomes" id="UP001151760"/>
    </source>
</evidence>
<dbReference type="Pfam" id="PF00890">
    <property type="entry name" value="FAD_binding_2"/>
    <property type="match status" value="1"/>
</dbReference>
<evidence type="ECO:0000256" key="3">
    <source>
        <dbReference type="ARBA" id="ARBA00022827"/>
    </source>
</evidence>
<keyword evidence="3" id="KW-0274">FAD</keyword>
<dbReference type="PANTHER" id="PTHR42716">
    <property type="entry name" value="L-ASPARTATE OXIDASE"/>
    <property type="match status" value="1"/>
</dbReference>
<keyword evidence="8" id="KW-1185">Reference proteome</keyword>
<dbReference type="EMBL" id="BQNB010014937">
    <property type="protein sequence ID" value="GJT34134.1"/>
    <property type="molecule type" value="Genomic_DNA"/>
</dbReference>
<dbReference type="PANTHER" id="PTHR42716:SF2">
    <property type="entry name" value="L-ASPARTATE OXIDASE, CHLOROPLASTIC"/>
    <property type="match status" value="1"/>
</dbReference>